<dbReference type="InterPro" id="IPR003593">
    <property type="entry name" value="AAA+_ATPase"/>
</dbReference>
<evidence type="ECO:0000256" key="6">
    <source>
        <dbReference type="ARBA" id="ARBA00023159"/>
    </source>
</evidence>
<dbReference type="InterPro" id="IPR003018">
    <property type="entry name" value="GAF"/>
</dbReference>
<evidence type="ECO:0000256" key="2">
    <source>
        <dbReference type="ARBA" id="ARBA00022840"/>
    </source>
</evidence>
<keyword evidence="6" id="KW-0010">Activator</keyword>
<dbReference type="PROSITE" id="PS00675">
    <property type="entry name" value="SIGMA54_INTERACT_1"/>
    <property type="match status" value="1"/>
</dbReference>
<dbReference type="PRINTS" id="PR01590">
    <property type="entry name" value="HTHFIS"/>
</dbReference>
<dbReference type="SUPFAM" id="SSF52540">
    <property type="entry name" value="P-loop containing nucleoside triphosphate hydrolases"/>
    <property type="match status" value="1"/>
</dbReference>
<dbReference type="PANTHER" id="PTHR32071">
    <property type="entry name" value="TRANSCRIPTIONAL REGULATORY PROTEIN"/>
    <property type="match status" value="1"/>
</dbReference>
<dbReference type="Gene3D" id="3.30.450.40">
    <property type="match status" value="1"/>
</dbReference>
<dbReference type="OrthoDB" id="9762726at2"/>
<dbReference type="Proteomes" id="UP000092839">
    <property type="component" value="Chromosome"/>
</dbReference>
<dbReference type="SUPFAM" id="SSF46689">
    <property type="entry name" value="Homeodomain-like"/>
    <property type="match status" value="1"/>
</dbReference>
<evidence type="ECO:0000259" key="9">
    <source>
        <dbReference type="PROSITE" id="PS50045"/>
    </source>
</evidence>
<dbReference type="InterPro" id="IPR025944">
    <property type="entry name" value="Sigma_54_int_dom_CS"/>
</dbReference>
<sequence length="689" mass="75344">MLTEALMAKPPFSLEGYEVPDGASDTDQGRPYDERETNKAWENFLTFGDTKRENALVRGVIEESWQRSIKSGVNAHCKGSNLVASPDDLYELRLKNDDLLGSSAHTFRRVAEVLGDAATMLVITDRNGVVLDVGGDQRTIDAGHDIRLEVGAAWGEMVTGTNGIGTALVTGKPVHVHAAEHFSEGIKAWTCVGSPIRSPIDGSIIGIIDFSGPQAIFHRHNVALAVIAANHIELALSEKIRLERLRLLEASISRMPGMNSADGVVILDRYGRVVHHNDMASTRWRRISQSRELSIGTQLLPSREGFLVKDLVGGLPEELREQRIEPLVIDGAVKGAMLVLASRPRTNSAASQMSPTAHAALMSAKEAFVGCSDALLQTVDKVARAALGRTAILLEGETGVGKELFARLVHAASLKTGKEPFVAFNCGAVSKDLLGGELFGHAPGAFTGATREGRPGRFEFANGGVLSLDEIGEMPLDLQPYLLRVLEERAVYRLGESKARPVDVRLVASTNRNLKQEVAEGRFRKDLYFRIGVVKITIPPLRERLGDVEILIDHFNRQFATTYNTQPLHFEPATMELLLRYSWPGNVRELRNLIENLVLMTLTGIVTARDLPEDFLEATTTQPAPTPTHTGQVATVSESDEIARFDEMERRAIERAVANAGGNIAAAADKLGLSRATLYRKLHQYRSRT</sequence>
<dbReference type="Pfam" id="PF00158">
    <property type="entry name" value="Sigma54_activat"/>
    <property type="match status" value="1"/>
</dbReference>
<dbReference type="InterPro" id="IPR002197">
    <property type="entry name" value="HTH_Fis"/>
</dbReference>
<dbReference type="Pfam" id="PF25601">
    <property type="entry name" value="AAA_lid_14"/>
    <property type="match status" value="1"/>
</dbReference>
<dbReference type="Pfam" id="PF01590">
    <property type="entry name" value="GAF"/>
    <property type="match status" value="1"/>
</dbReference>
<reference evidence="10 11" key="1">
    <citation type="submission" date="2016-07" db="EMBL/GenBank/DDBJ databases">
        <title>Complete genome sequence of Bradyrhizobium icense LMTR 13T, a potential inoculant strain isolated from lima bean (Phaseolus lunatus) in Peru.</title>
        <authorList>
            <person name="Ormeno-Orrillo E."/>
            <person name="Duran D."/>
            <person name="Rogel M.A."/>
            <person name="Rey L."/>
            <person name="Imperial J."/>
            <person name="Ruiz-Argueso T."/>
            <person name="Martinez-Romero E."/>
        </authorList>
    </citation>
    <scope>NUCLEOTIDE SEQUENCE [LARGE SCALE GENOMIC DNA]</scope>
    <source>
        <strain evidence="10 11">LMTR 13</strain>
    </source>
</reference>
<dbReference type="GO" id="GO:0043565">
    <property type="term" value="F:sequence-specific DNA binding"/>
    <property type="evidence" value="ECO:0007669"/>
    <property type="project" value="InterPro"/>
</dbReference>
<dbReference type="PROSITE" id="PS00688">
    <property type="entry name" value="SIGMA54_INTERACT_3"/>
    <property type="match status" value="1"/>
</dbReference>
<protein>
    <submittedName>
        <fullName evidence="10">Sigma-54-dependent Fis family transcriptional regulator</fullName>
    </submittedName>
</protein>
<dbReference type="STRING" id="1274631.LMTR13_17555"/>
<dbReference type="FunFam" id="3.40.50.300:FF:000006">
    <property type="entry name" value="DNA-binding transcriptional regulator NtrC"/>
    <property type="match status" value="1"/>
</dbReference>
<accession>A0A1B1UG38</accession>
<dbReference type="EMBL" id="CP016428">
    <property type="protein sequence ID" value="ANW01704.1"/>
    <property type="molecule type" value="Genomic_DNA"/>
</dbReference>
<keyword evidence="5" id="KW-0238">DNA-binding</keyword>
<dbReference type="GO" id="GO:0000160">
    <property type="term" value="P:phosphorelay signal transduction system"/>
    <property type="evidence" value="ECO:0007669"/>
    <property type="project" value="UniProtKB-KW"/>
</dbReference>
<evidence type="ECO:0000256" key="5">
    <source>
        <dbReference type="ARBA" id="ARBA00023125"/>
    </source>
</evidence>
<dbReference type="Pfam" id="PF02954">
    <property type="entry name" value="HTH_8"/>
    <property type="match status" value="1"/>
</dbReference>
<dbReference type="Gene3D" id="3.40.50.300">
    <property type="entry name" value="P-loop containing nucleotide triphosphate hydrolases"/>
    <property type="match status" value="1"/>
</dbReference>
<dbReference type="InterPro" id="IPR029016">
    <property type="entry name" value="GAF-like_dom_sf"/>
</dbReference>
<dbReference type="KEGG" id="bic:LMTR13_17555"/>
<evidence type="ECO:0000313" key="11">
    <source>
        <dbReference type="Proteomes" id="UP000092839"/>
    </source>
</evidence>
<keyword evidence="7" id="KW-0804">Transcription</keyword>
<dbReference type="Gene3D" id="1.10.10.60">
    <property type="entry name" value="Homeodomain-like"/>
    <property type="match status" value="1"/>
</dbReference>
<keyword evidence="1" id="KW-0547">Nucleotide-binding</keyword>
<dbReference type="InterPro" id="IPR002078">
    <property type="entry name" value="Sigma_54_int"/>
</dbReference>
<evidence type="ECO:0000256" key="3">
    <source>
        <dbReference type="ARBA" id="ARBA00023012"/>
    </source>
</evidence>
<keyword evidence="11" id="KW-1185">Reference proteome</keyword>
<proteinExistence type="predicted"/>
<evidence type="ECO:0000313" key="10">
    <source>
        <dbReference type="EMBL" id="ANW01704.1"/>
    </source>
</evidence>
<dbReference type="Gene3D" id="1.10.8.60">
    <property type="match status" value="1"/>
</dbReference>
<dbReference type="AlphaFoldDB" id="A0A1B1UG38"/>
<organism evidence="10 11">
    <name type="scientific">Bradyrhizobium icense</name>
    <dbReference type="NCBI Taxonomy" id="1274631"/>
    <lineage>
        <taxon>Bacteria</taxon>
        <taxon>Pseudomonadati</taxon>
        <taxon>Pseudomonadota</taxon>
        <taxon>Alphaproteobacteria</taxon>
        <taxon>Hyphomicrobiales</taxon>
        <taxon>Nitrobacteraceae</taxon>
        <taxon>Bradyrhizobium</taxon>
    </lineage>
</organism>
<dbReference type="PANTHER" id="PTHR32071:SF81">
    <property type="entry name" value="PROPIONATE CATABOLISM OPERON REGULATORY PROTEIN"/>
    <property type="match status" value="1"/>
</dbReference>
<dbReference type="InterPro" id="IPR027417">
    <property type="entry name" value="P-loop_NTPase"/>
</dbReference>
<evidence type="ECO:0000256" key="8">
    <source>
        <dbReference type="SAM" id="MobiDB-lite"/>
    </source>
</evidence>
<dbReference type="SMART" id="SM00382">
    <property type="entry name" value="AAA"/>
    <property type="match status" value="1"/>
</dbReference>
<evidence type="ECO:0000256" key="4">
    <source>
        <dbReference type="ARBA" id="ARBA00023015"/>
    </source>
</evidence>
<keyword evidence="2" id="KW-0067">ATP-binding</keyword>
<keyword evidence="3" id="KW-0902">Two-component regulatory system</keyword>
<dbReference type="PROSITE" id="PS50045">
    <property type="entry name" value="SIGMA54_INTERACT_4"/>
    <property type="match status" value="1"/>
</dbReference>
<feature type="region of interest" description="Disordered" evidence="8">
    <location>
        <begin position="1"/>
        <end position="35"/>
    </location>
</feature>
<evidence type="ECO:0000256" key="1">
    <source>
        <dbReference type="ARBA" id="ARBA00022741"/>
    </source>
</evidence>
<dbReference type="GO" id="GO:0006355">
    <property type="term" value="P:regulation of DNA-templated transcription"/>
    <property type="evidence" value="ECO:0007669"/>
    <property type="project" value="InterPro"/>
</dbReference>
<keyword evidence="4" id="KW-0805">Transcription regulation</keyword>
<dbReference type="InterPro" id="IPR058031">
    <property type="entry name" value="AAA_lid_NorR"/>
</dbReference>
<evidence type="ECO:0000256" key="7">
    <source>
        <dbReference type="ARBA" id="ARBA00023163"/>
    </source>
</evidence>
<feature type="domain" description="Sigma-54 factor interaction" evidence="9">
    <location>
        <begin position="368"/>
        <end position="599"/>
    </location>
</feature>
<dbReference type="GO" id="GO:0005524">
    <property type="term" value="F:ATP binding"/>
    <property type="evidence" value="ECO:0007669"/>
    <property type="project" value="UniProtKB-KW"/>
</dbReference>
<dbReference type="InterPro" id="IPR009057">
    <property type="entry name" value="Homeodomain-like_sf"/>
</dbReference>
<dbReference type="InterPro" id="IPR025662">
    <property type="entry name" value="Sigma_54_int_dom_ATP-bd_1"/>
</dbReference>
<gene>
    <name evidence="10" type="ORF">LMTR13_17555</name>
</gene>
<dbReference type="CDD" id="cd00009">
    <property type="entry name" value="AAA"/>
    <property type="match status" value="1"/>
</dbReference>
<name>A0A1B1UG38_9BRAD</name>